<proteinExistence type="predicted"/>
<feature type="region of interest" description="Disordered" evidence="5">
    <location>
        <begin position="278"/>
        <end position="298"/>
    </location>
</feature>
<dbReference type="InterPro" id="IPR036383">
    <property type="entry name" value="TSP1_rpt_sf"/>
</dbReference>
<dbReference type="EMBL" id="JADAQX010000008">
    <property type="protein sequence ID" value="KAF8822993.1"/>
    <property type="molecule type" value="Genomic_DNA"/>
</dbReference>
<dbReference type="InterPro" id="IPR002035">
    <property type="entry name" value="VWF_A"/>
</dbReference>
<evidence type="ECO:0000313" key="8">
    <source>
        <dbReference type="Proteomes" id="UP000823046"/>
    </source>
</evidence>
<dbReference type="PROSITE" id="PS50092">
    <property type="entry name" value="TSP1"/>
    <property type="match status" value="9"/>
</dbReference>
<dbReference type="InterPro" id="IPR052065">
    <property type="entry name" value="Compl_asym_regulator"/>
</dbReference>
<dbReference type="PANTHER" id="PTHR22906:SF21">
    <property type="entry name" value="SEMA DOMAIN-CONTAINING PROTEIN"/>
    <property type="match status" value="1"/>
</dbReference>
<keyword evidence="2" id="KW-1003">Cell membrane</keyword>
<feature type="region of interest" description="Disordered" evidence="5">
    <location>
        <begin position="569"/>
        <end position="589"/>
    </location>
</feature>
<evidence type="ECO:0000259" key="6">
    <source>
        <dbReference type="PROSITE" id="PS50234"/>
    </source>
</evidence>
<keyword evidence="4" id="KW-1015">Disulfide bond</keyword>
<dbReference type="Pfam" id="PF00090">
    <property type="entry name" value="TSP_1"/>
    <property type="match status" value="9"/>
</dbReference>
<dbReference type="Gene3D" id="3.40.50.410">
    <property type="entry name" value="von Willebrand factor, type A domain"/>
    <property type="match status" value="1"/>
</dbReference>
<comment type="caution">
    <text evidence="7">The sequence shown here is derived from an EMBL/GenBank/DDBJ whole genome shotgun (WGS) entry which is preliminary data.</text>
</comment>
<dbReference type="SMART" id="SM00327">
    <property type="entry name" value="VWA"/>
    <property type="match status" value="1"/>
</dbReference>
<accession>A0ABQ7JGA5</accession>
<gene>
    <name evidence="7" type="primary">MIC2</name>
    <name evidence="7" type="ORF">IE077_001468</name>
</gene>
<name>A0ABQ7JGA5_9APIC</name>
<dbReference type="InterPro" id="IPR000884">
    <property type="entry name" value="TSP1_rpt"/>
</dbReference>
<organism evidence="7 8">
    <name type="scientific">Cardiosporidium cionae</name>
    <dbReference type="NCBI Taxonomy" id="476202"/>
    <lineage>
        <taxon>Eukaryota</taxon>
        <taxon>Sar</taxon>
        <taxon>Alveolata</taxon>
        <taxon>Apicomplexa</taxon>
        <taxon>Aconoidasida</taxon>
        <taxon>Nephromycida</taxon>
        <taxon>Cardiosporidium</taxon>
    </lineage>
</organism>
<keyword evidence="8" id="KW-1185">Reference proteome</keyword>
<evidence type="ECO:0000256" key="1">
    <source>
        <dbReference type="ARBA" id="ARBA00004236"/>
    </source>
</evidence>
<feature type="domain" description="VWFA" evidence="6">
    <location>
        <begin position="54"/>
        <end position="248"/>
    </location>
</feature>
<dbReference type="Pfam" id="PF00092">
    <property type="entry name" value="VWA"/>
    <property type="match status" value="1"/>
</dbReference>
<dbReference type="PROSITE" id="PS50234">
    <property type="entry name" value="VWFA"/>
    <property type="match status" value="1"/>
</dbReference>
<keyword evidence="2" id="KW-0472">Membrane</keyword>
<dbReference type="SUPFAM" id="SSF53300">
    <property type="entry name" value="vWA-like"/>
    <property type="match status" value="1"/>
</dbReference>
<dbReference type="PANTHER" id="PTHR22906">
    <property type="entry name" value="PROPERDIN"/>
    <property type="match status" value="1"/>
</dbReference>
<feature type="region of interest" description="Disordered" evidence="5">
    <location>
        <begin position="830"/>
        <end position="960"/>
    </location>
</feature>
<sequence>YIENFFPVFILLATGENENRFSLSRAPRHSSVVVSEQVATSPPPQIKECTAVLDVVMLLDMSGSIGYRHWTQEVLPFVQKFITAIEPTEEGVHVALATYSGATTCRRCKKTLKKNLIWDLADIKARSLPEILANFPKLRSEYKGGYTMTGAALNYIREAVIFGPGSRAGVPKLLIVLTDGASTDSIDQAAVDLKTANIVVGVVGVQNARATECRKIAGCHAYNGPCPQFVNTDWGRVVQQANSIRKSVCKVLPVDATCAGWAGWSPCSATCGEGKKTRSRETPLQLAPPQRGSTGQMGRTCEEQNLQLTDTQICQAAVKCPVNARCTEWGSWSECGATCGVGEQSRTRRVEAPAEAGGITCEQQEGALRQTRSCTVEPCPIDAVPGEFLPFGPCSTTQGEGYQVSKRRQNEIEAQNGGRTLEQQGIEVFRRKKCKVADCPIKAKCGEWESWSECSVTCNEGTEMRMRSRYNVPMAQHGGKTCEQQHIEKVENRPCSRPACFVPTWSEWSSCSATCGNGERQRHMSQPIGSSEPPREESEPCEVIECPINAQCGEFGPWSDCTATCGGGEQSRERTGYNTPPAQHGGESCETQNVARNEKRECSTNPCPIDAVVGAWNAWSDCSTTCGPGTHRRIRAAPTSEAQHGGRTLDDQGIVAEESGTCNMGECPINEECAEWSAWGECSSTCSNGIRTRDRGPSRTRASNGGLTCVQQGHTSNEEEACNPAPCPINAFPGDFGEWSDCSKTCGGGTRTRIRVPNLINEQHGGLSIEAQGMKTEETEDCNSMACTESCVTEWADWVECSATCGPATRVRHRSIRFESATNPCIETTEETESCDLDACPDVGPIIPVPPLEPTPEPPVEPTPEPPVEPTPEPPVEPTPEPPVEPTPEPPVEPIPEPPVEPIPEPPVEPIPEPPVEPIPEPQVLPIPAGTSQSLPKPEGEAQVPPQGEEEESAGGNNVAVAGGVIGGLLLVSGAGAGAFYFKKPGGGDATSLTEFDEGEKLEQEVEIEDDEYAINVAGESDFWAAT</sequence>
<dbReference type="Gene3D" id="2.20.100.10">
    <property type="entry name" value="Thrombospondin type-1 (TSP1) repeat"/>
    <property type="match status" value="9"/>
</dbReference>
<dbReference type="SMART" id="SM00209">
    <property type="entry name" value="TSP1"/>
    <property type="match status" value="10"/>
</dbReference>
<evidence type="ECO:0000256" key="2">
    <source>
        <dbReference type="ARBA" id="ARBA00022475"/>
    </source>
</evidence>
<evidence type="ECO:0000313" key="7">
    <source>
        <dbReference type="EMBL" id="KAF8822993.1"/>
    </source>
</evidence>
<dbReference type="Proteomes" id="UP000823046">
    <property type="component" value="Unassembled WGS sequence"/>
</dbReference>
<reference evidence="7 8" key="1">
    <citation type="journal article" date="2020" name="bioRxiv">
        <title>Metabolic contributions of an alphaproteobacterial endosymbiont in the apicomplexan Cardiosporidium cionae.</title>
        <authorList>
            <person name="Hunter E.S."/>
            <person name="Paight C.J."/>
            <person name="Lane C.E."/>
        </authorList>
    </citation>
    <scope>NUCLEOTIDE SEQUENCE [LARGE SCALE GENOMIC DNA]</scope>
    <source>
        <strain evidence="7">ESH_2018</strain>
    </source>
</reference>
<dbReference type="InterPro" id="IPR036465">
    <property type="entry name" value="vWFA_dom_sf"/>
</dbReference>
<feature type="non-terminal residue" evidence="7">
    <location>
        <position position="1"/>
    </location>
</feature>
<feature type="region of interest" description="Disordered" evidence="5">
    <location>
        <begin position="519"/>
        <end position="538"/>
    </location>
</feature>
<comment type="subcellular location">
    <subcellularLocation>
        <location evidence="1">Cell membrane</location>
    </subcellularLocation>
</comment>
<feature type="compositionally biased region" description="Pro residues" evidence="5">
    <location>
        <begin position="847"/>
        <end position="925"/>
    </location>
</feature>
<evidence type="ECO:0000256" key="4">
    <source>
        <dbReference type="ARBA" id="ARBA00023157"/>
    </source>
</evidence>
<protein>
    <submittedName>
        <fullName evidence="7">Microneme protein MIC2</fullName>
    </submittedName>
</protein>
<evidence type="ECO:0000256" key="5">
    <source>
        <dbReference type="SAM" id="MobiDB-lite"/>
    </source>
</evidence>
<dbReference type="SUPFAM" id="SSF82895">
    <property type="entry name" value="TSP-1 type 1 repeat"/>
    <property type="match status" value="9"/>
</dbReference>
<evidence type="ECO:0000256" key="3">
    <source>
        <dbReference type="ARBA" id="ARBA00022737"/>
    </source>
</evidence>
<keyword evidence="3" id="KW-0677">Repeat</keyword>